<evidence type="ECO:0000256" key="2">
    <source>
        <dbReference type="ARBA" id="ARBA00001946"/>
    </source>
</evidence>
<comment type="catalytic activity">
    <reaction evidence="1 14 15 16">
        <text>Endonucleolytic cleavage to 5'-phosphomonoester.</text>
        <dbReference type="EC" id="3.1.26.4"/>
    </reaction>
</comment>
<reference evidence="18 19" key="1">
    <citation type="journal article" date="2016" name="Nat. Commun.">
        <title>Thousands of microbial genomes shed light on interconnected biogeochemical processes in an aquifer system.</title>
        <authorList>
            <person name="Anantharaman K."/>
            <person name="Brown C.T."/>
            <person name="Hug L.A."/>
            <person name="Sharon I."/>
            <person name="Castelle C.J."/>
            <person name="Probst A.J."/>
            <person name="Thomas B.C."/>
            <person name="Singh A."/>
            <person name="Wilkins M.J."/>
            <person name="Karaoz U."/>
            <person name="Brodie E.L."/>
            <person name="Williams K.H."/>
            <person name="Hubbard S.S."/>
            <person name="Banfield J.F."/>
        </authorList>
    </citation>
    <scope>NUCLEOTIDE SEQUENCE [LARGE SCALE GENOMIC DNA]</scope>
</reference>
<evidence type="ECO:0000256" key="14">
    <source>
        <dbReference type="HAMAP-Rule" id="MF_00052"/>
    </source>
</evidence>
<dbReference type="InterPro" id="IPR012337">
    <property type="entry name" value="RNaseH-like_sf"/>
</dbReference>
<comment type="cofactor">
    <cofactor evidence="14 15">
        <name>Mn(2+)</name>
        <dbReference type="ChEBI" id="CHEBI:29035"/>
    </cofactor>
    <cofactor evidence="14 15">
        <name>Mg(2+)</name>
        <dbReference type="ChEBI" id="CHEBI:18420"/>
    </cofactor>
    <text evidence="14 15">Manganese or magnesium. Binds 1 divalent metal ion per monomer in the absence of substrate. May bind a second metal ion after substrate binding.</text>
</comment>
<dbReference type="GO" id="GO:0003723">
    <property type="term" value="F:RNA binding"/>
    <property type="evidence" value="ECO:0007669"/>
    <property type="project" value="UniProtKB-UniRule"/>
</dbReference>
<evidence type="ECO:0000256" key="6">
    <source>
        <dbReference type="ARBA" id="ARBA00012180"/>
    </source>
</evidence>
<evidence type="ECO:0000256" key="4">
    <source>
        <dbReference type="ARBA" id="ARBA00004496"/>
    </source>
</evidence>
<proteinExistence type="inferred from homology"/>
<dbReference type="GO" id="GO:0005737">
    <property type="term" value="C:cytoplasm"/>
    <property type="evidence" value="ECO:0007669"/>
    <property type="project" value="UniProtKB-SubCell"/>
</dbReference>
<evidence type="ECO:0000256" key="8">
    <source>
        <dbReference type="ARBA" id="ARBA00022490"/>
    </source>
</evidence>
<evidence type="ECO:0000256" key="13">
    <source>
        <dbReference type="ARBA" id="ARBA00023211"/>
    </source>
</evidence>
<evidence type="ECO:0000256" key="15">
    <source>
        <dbReference type="PROSITE-ProRule" id="PRU01319"/>
    </source>
</evidence>
<comment type="cofactor">
    <cofactor evidence="2">
        <name>Mg(2+)</name>
        <dbReference type="ChEBI" id="CHEBI:18420"/>
    </cofactor>
</comment>
<dbReference type="GO" id="GO:0006298">
    <property type="term" value="P:mismatch repair"/>
    <property type="evidence" value="ECO:0007669"/>
    <property type="project" value="TreeGrafter"/>
</dbReference>
<dbReference type="InterPro" id="IPR024567">
    <property type="entry name" value="RNase_HII/HIII_dom"/>
</dbReference>
<dbReference type="InterPro" id="IPR001352">
    <property type="entry name" value="RNase_HII/HIII"/>
</dbReference>
<name>A0A1G1X5K4_9BACT</name>
<dbReference type="EC" id="3.1.26.4" evidence="6 14"/>
<keyword evidence="11 14" id="KW-0255">Endonuclease</keyword>
<feature type="binding site" evidence="14 15">
    <location>
        <position position="24"/>
    </location>
    <ligand>
        <name>a divalent metal cation</name>
        <dbReference type="ChEBI" id="CHEBI:60240"/>
    </ligand>
</feature>
<comment type="caution">
    <text evidence="18">The sequence shown here is derived from an EMBL/GenBank/DDBJ whole genome shotgun (WGS) entry which is preliminary data.</text>
</comment>
<evidence type="ECO:0000256" key="11">
    <source>
        <dbReference type="ARBA" id="ARBA00022759"/>
    </source>
</evidence>
<dbReference type="GO" id="GO:0004523">
    <property type="term" value="F:RNA-DNA hybrid ribonuclease activity"/>
    <property type="evidence" value="ECO:0007669"/>
    <property type="project" value="UniProtKB-UniRule"/>
</dbReference>
<dbReference type="EMBL" id="MHHR01000001">
    <property type="protein sequence ID" value="OGY35298.1"/>
    <property type="molecule type" value="Genomic_DNA"/>
</dbReference>
<evidence type="ECO:0000256" key="9">
    <source>
        <dbReference type="ARBA" id="ARBA00022722"/>
    </source>
</evidence>
<evidence type="ECO:0000313" key="19">
    <source>
        <dbReference type="Proteomes" id="UP000177528"/>
    </source>
</evidence>
<keyword evidence="13 14" id="KW-0464">Manganese</keyword>
<keyword evidence="8 14" id="KW-0963">Cytoplasm</keyword>
<dbReference type="InterPro" id="IPR022898">
    <property type="entry name" value="RNase_HII"/>
</dbReference>
<dbReference type="GO" id="GO:0032299">
    <property type="term" value="C:ribonuclease H2 complex"/>
    <property type="evidence" value="ECO:0007669"/>
    <property type="project" value="TreeGrafter"/>
</dbReference>
<dbReference type="PANTHER" id="PTHR10954:SF18">
    <property type="entry name" value="RIBONUCLEASE HII"/>
    <property type="match status" value="1"/>
</dbReference>
<dbReference type="GO" id="GO:0030145">
    <property type="term" value="F:manganese ion binding"/>
    <property type="evidence" value="ECO:0007669"/>
    <property type="project" value="UniProtKB-UniRule"/>
</dbReference>
<feature type="binding site" evidence="14 15">
    <location>
        <position position="124"/>
    </location>
    <ligand>
        <name>a divalent metal cation</name>
        <dbReference type="ChEBI" id="CHEBI:60240"/>
    </ligand>
</feature>
<evidence type="ECO:0000256" key="1">
    <source>
        <dbReference type="ARBA" id="ARBA00000077"/>
    </source>
</evidence>
<evidence type="ECO:0000256" key="16">
    <source>
        <dbReference type="RuleBase" id="RU003515"/>
    </source>
</evidence>
<evidence type="ECO:0000256" key="10">
    <source>
        <dbReference type="ARBA" id="ARBA00022723"/>
    </source>
</evidence>
<comment type="function">
    <text evidence="3 14 16">Endonuclease that specifically degrades the RNA of RNA-DNA hybrids.</text>
</comment>
<evidence type="ECO:0000313" key="18">
    <source>
        <dbReference type="EMBL" id="OGY35298.1"/>
    </source>
</evidence>
<keyword evidence="9 14" id="KW-0540">Nuclease</keyword>
<dbReference type="HAMAP" id="MF_00052_B">
    <property type="entry name" value="RNase_HII_B"/>
    <property type="match status" value="1"/>
</dbReference>
<dbReference type="Gene3D" id="3.30.420.10">
    <property type="entry name" value="Ribonuclease H-like superfamily/Ribonuclease H"/>
    <property type="match status" value="1"/>
</dbReference>
<dbReference type="GO" id="GO:0043137">
    <property type="term" value="P:DNA replication, removal of RNA primer"/>
    <property type="evidence" value="ECO:0007669"/>
    <property type="project" value="TreeGrafter"/>
</dbReference>
<evidence type="ECO:0000256" key="3">
    <source>
        <dbReference type="ARBA" id="ARBA00004065"/>
    </source>
</evidence>
<accession>A0A1G1X5K4</accession>
<evidence type="ECO:0000256" key="7">
    <source>
        <dbReference type="ARBA" id="ARBA00019179"/>
    </source>
</evidence>
<sequence length="212" mass="23021">MKTPTFDYEQQYWSQGIQYIAGIDEAGMGALAGPVVAAAVIFSKDSFEEFVAAVEKTPVRDSKLLSPKQREKAVELIKQHAQAWAIGSASVDEIDSINIRAASHLAMQRAIAALSTVPDILMIDGTPAQISKIIPTINIIKGDQLSYSIAAASILAKVTRDTTMIELDIQFPQYGFASHKGYGAKIHMDALVTHGATEHHRKSYAPIARLTQ</sequence>
<gene>
    <name evidence="14" type="primary">rnhB</name>
    <name evidence="18" type="ORF">A3D99_04385</name>
</gene>
<feature type="domain" description="RNase H type-2" evidence="17">
    <location>
        <begin position="18"/>
        <end position="212"/>
    </location>
</feature>
<dbReference type="PROSITE" id="PS51975">
    <property type="entry name" value="RNASE_H_2"/>
    <property type="match status" value="1"/>
</dbReference>
<dbReference type="Proteomes" id="UP000177528">
    <property type="component" value="Unassembled WGS sequence"/>
</dbReference>
<dbReference type="NCBIfam" id="NF000595">
    <property type="entry name" value="PRK00015.1-3"/>
    <property type="match status" value="1"/>
</dbReference>
<feature type="binding site" evidence="14 15">
    <location>
        <position position="25"/>
    </location>
    <ligand>
        <name>a divalent metal cation</name>
        <dbReference type="ChEBI" id="CHEBI:60240"/>
    </ligand>
</feature>
<protein>
    <recommendedName>
        <fullName evidence="7 14">Ribonuclease HII</fullName>
        <shortName evidence="14">RNase HII</shortName>
        <ecNumber evidence="6 14">3.1.26.4</ecNumber>
    </recommendedName>
</protein>
<evidence type="ECO:0000256" key="12">
    <source>
        <dbReference type="ARBA" id="ARBA00022801"/>
    </source>
</evidence>
<comment type="subcellular location">
    <subcellularLocation>
        <location evidence="4 14">Cytoplasm</location>
    </subcellularLocation>
</comment>
<dbReference type="AlphaFoldDB" id="A0A1G1X5K4"/>
<dbReference type="Pfam" id="PF01351">
    <property type="entry name" value="RNase_HII"/>
    <property type="match status" value="1"/>
</dbReference>
<dbReference type="InterPro" id="IPR036397">
    <property type="entry name" value="RNaseH_sf"/>
</dbReference>
<organism evidence="18 19">
    <name type="scientific">Candidatus Andersenbacteria bacterium RIFCSPHIGHO2_12_FULL_45_11</name>
    <dbReference type="NCBI Taxonomy" id="1797281"/>
    <lineage>
        <taxon>Bacteria</taxon>
        <taxon>Candidatus Anderseniibacteriota</taxon>
    </lineage>
</organism>
<keyword evidence="12 14" id="KW-0378">Hydrolase</keyword>
<dbReference type="CDD" id="cd07182">
    <property type="entry name" value="RNase_HII_bacteria_HII_like"/>
    <property type="match status" value="1"/>
</dbReference>
<keyword evidence="10 14" id="KW-0479">Metal-binding</keyword>
<evidence type="ECO:0000259" key="17">
    <source>
        <dbReference type="PROSITE" id="PS51975"/>
    </source>
</evidence>
<evidence type="ECO:0000256" key="5">
    <source>
        <dbReference type="ARBA" id="ARBA00007383"/>
    </source>
</evidence>
<dbReference type="SUPFAM" id="SSF53098">
    <property type="entry name" value="Ribonuclease H-like"/>
    <property type="match status" value="1"/>
</dbReference>
<dbReference type="PANTHER" id="PTHR10954">
    <property type="entry name" value="RIBONUCLEASE H2 SUBUNIT A"/>
    <property type="match status" value="1"/>
</dbReference>
<comment type="similarity">
    <text evidence="5 14 16">Belongs to the RNase HII family.</text>
</comment>